<reference evidence="1 3" key="3">
    <citation type="submission" date="2019-07" db="EMBL/GenBank/DDBJ databases">
        <title>Whole genome shotgun sequence of Methylobacterium oxalidis NBRC 107715.</title>
        <authorList>
            <person name="Hosoyama A."/>
            <person name="Uohara A."/>
            <person name="Ohji S."/>
            <person name="Ichikawa N."/>
        </authorList>
    </citation>
    <scope>NUCLEOTIDE SEQUENCE [LARGE SCALE GENOMIC DNA]</scope>
    <source>
        <strain evidence="1 3">NBRC 107715</strain>
    </source>
</reference>
<proteinExistence type="predicted"/>
<reference evidence="2" key="1">
    <citation type="journal article" date="2014" name="Int. J. Syst. Evol. Microbiol.">
        <title>Complete genome of a new Firmicutes species belonging to the dominant human colonic microbiota ('Ruminococcus bicirculans') reveals two chromosomes and a selective capacity to utilize plant glucans.</title>
        <authorList>
            <consortium name="NISC Comparative Sequencing Program"/>
            <person name="Wegmann U."/>
            <person name="Louis P."/>
            <person name="Goesmann A."/>
            <person name="Henrissat B."/>
            <person name="Duncan S.H."/>
            <person name="Flint H.J."/>
        </authorList>
    </citation>
    <scope>NUCLEOTIDE SEQUENCE</scope>
    <source>
        <strain evidence="2">NBRC 107715</strain>
    </source>
</reference>
<dbReference type="Proteomes" id="UP001156856">
    <property type="component" value="Unassembled WGS sequence"/>
</dbReference>
<sequence>MWGMREPIMPECGSRALLAPLFAVLGLAGLEGCAEADRPDLMRQARRVCLHLAMPHVSGGGQNRALVYSDVPNTASDPTHNTFEFIWGDDGTAEPDQSIQCQGHASGRAITIEKLLVSGRNVVTLPYAY</sequence>
<evidence type="ECO:0000313" key="1">
    <source>
        <dbReference type="EMBL" id="GEP06761.1"/>
    </source>
</evidence>
<evidence type="ECO:0000313" key="2">
    <source>
        <dbReference type="EMBL" id="GLS67969.1"/>
    </source>
</evidence>
<protein>
    <submittedName>
        <fullName evidence="1">Uncharacterized protein</fullName>
    </submittedName>
</protein>
<organism evidence="1 3">
    <name type="scientific">Methylobacterium oxalidis</name>
    <dbReference type="NCBI Taxonomy" id="944322"/>
    <lineage>
        <taxon>Bacteria</taxon>
        <taxon>Pseudomonadati</taxon>
        <taxon>Pseudomonadota</taxon>
        <taxon>Alphaproteobacteria</taxon>
        <taxon>Hyphomicrobiales</taxon>
        <taxon>Methylobacteriaceae</taxon>
        <taxon>Methylobacterium</taxon>
    </lineage>
</organism>
<gene>
    <name evidence="2" type="ORF">GCM10007888_63540</name>
    <name evidence="1" type="ORF">MOX02_47990</name>
</gene>
<dbReference type="AlphaFoldDB" id="A0A512J9Z5"/>
<accession>A0A512J9Z5</accession>
<comment type="caution">
    <text evidence="1">The sequence shown here is derived from an EMBL/GenBank/DDBJ whole genome shotgun (WGS) entry which is preliminary data.</text>
</comment>
<evidence type="ECO:0000313" key="3">
    <source>
        <dbReference type="Proteomes" id="UP000321960"/>
    </source>
</evidence>
<dbReference type="EMBL" id="BJZU01000121">
    <property type="protein sequence ID" value="GEP06761.1"/>
    <property type="molecule type" value="Genomic_DNA"/>
</dbReference>
<dbReference type="EMBL" id="BSPK01000118">
    <property type="protein sequence ID" value="GLS67969.1"/>
    <property type="molecule type" value="Genomic_DNA"/>
</dbReference>
<dbReference type="Proteomes" id="UP000321960">
    <property type="component" value="Unassembled WGS sequence"/>
</dbReference>
<name>A0A512J9Z5_9HYPH</name>
<reference evidence="2" key="4">
    <citation type="submission" date="2023-01" db="EMBL/GenBank/DDBJ databases">
        <title>Draft genome sequence of Methylobacterium oxalidis strain NBRC 107715.</title>
        <authorList>
            <person name="Sun Q."/>
            <person name="Mori K."/>
        </authorList>
    </citation>
    <scope>NUCLEOTIDE SEQUENCE</scope>
    <source>
        <strain evidence="2">NBRC 107715</strain>
    </source>
</reference>
<reference evidence="4" key="2">
    <citation type="journal article" date="2019" name="Int. J. Syst. Evol. Microbiol.">
        <title>The Global Catalogue of Microorganisms (GCM) 10K type strain sequencing project: providing services to taxonomists for standard genome sequencing and annotation.</title>
        <authorList>
            <consortium name="The Broad Institute Genomics Platform"/>
            <consortium name="The Broad Institute Genome Sequencing Center for Infectious Disease"/>
            <person name="Wu L."/>
            <person name="Ma J."/>
        </authorList>
    </citation>
    <scope>NUCLEOTIDE SEQUENCE [LARGE SCALE GENOMIC DNA]</scope>
    <source>
        <strain evidence="4">NBRC 107715</strain>
    </source>
</reference>
<evidence type="ECO:0000313" key="4">
    <source>
        <dbReference type="Proteomes" id="UP001156856"/>
    </source>
</evidence>
<keyword evidence="4" id="KW-1185">Reference proteome</keyword>